<name>A0AAT9GTC4_9CREN</name>
<dbReference type="KEGG" id="sjv:SJAV_21550"/>
<proteinExistence type="predicted"/>
<reference evidence="1" key="1">
    <citation type="submission" date="2024-03" db="EMBL/GenBank/DDBJ databases">
        <title>Complete genome sequence of Sulfurisphaera javensis strain KD-1.</title>
        <authorList>
            <person name="Sakai H."/>
            <person name="Nur N."/>
            <person name="Suwanto A."/>
            <person name="Kurosawa N."/>
        </authorList>
    </citation>
    <scope>NUCLEOTIDE SEQUENCE</scope>
    <source>
        <strain evidence="1">KD-1</strain>
    </source>
</reference>
<dbReference type="AlphaFoldDB" id="A0AAT9GTC4"/>
<evidence type="ECO:0000313" key="1">
    <source>
        <dbReference type="EMBL" id="BFH74211.1"/>
    </source>
</evidence>
<organism evidence="1">
    <name type="scientific">Sulfurisphaera javensis</name>
    <dbReference type="NCBI Taxonomy" id="2049879"/>
    <lineage>
        <taxon>Archaea</taxon>
        <taxon>Thermoproteota</taxon>
        <taxon>Thermoprotei</taxon>
        <taxon>Sulfolobales</taxon>
        <taxon>Sulfolobaceae</taxon>
        <taxon>Sulfurisphaera</taxon>
    </lineage>
</organism>
<dbReference type="EMBL" id="AP031322">
    <property type="protein sequence ID" value="BFH74211.1"/>
    <property type="molecule type" value="Genomic_DNA"/>
</dbReference>
<accession>A0AAT9GTC4</accession>
<dbReference type="RefSeq" id="WP_369609742.1">
    <property type="nucleotide sequence ID" value="NZ_AP031322.1"/>
</dbReference>
<sequence length="509" mass="56908">MATEPYPPYTDTTSLFGLGITGIALGSLDLIKSIVEQSQWKCIVSTLEKWDRSGEIADYSVPITQANETVRPAIVGAIGIYDVNVPLTNLFGHGVIVNTKDDYLVFIGRVNSNWGRVLIAQGGKTFNKYLGKRFLSKLVYASNNLLSTIQQGISVPWAHGNYSIDTVEFGAIVLGKREIEMEGKPWVNTYSMTDCQGGPWYQQILNAIANFFNWLFSTQMTLNPQYTSSILRLSRNLNYAQWPFSSKDGFYSAGIAPLTTPFRDISATLPFMYLTVSIAANLIINNLKLIVSPVTFIGQYVKNRLGLSFSVKDILKVGIGSPLQSSLSCGTGCSQYGNFGQVIGLGSFSEIKIGSINLGSQDIYFAIPHPDYGNYSLSDLESFFKLYYLEDVIKLGILFAVTMDSISDQIRKQYGDYAVKLAYEWTPYSEDENEIRSEAFSVAQQANNIYTKAREELNRIREYSALSYVEECVVEYFDPGLSEEEIVKQVVGCAIAKAIYYREDYYEEE</sequence>
<gene>
    <name evidence="1" type="ORF">SJAV_21550</name>
</gene>
<dbReference type="GeneID" id="92355105"/>
<protein>
    <submittedName>
        <fullName evidence="1">Uncharacterized protein</fullName>
    </submittedName>
</protein>